<feature type="compositionally biased region" description="Acidic residues" evidence="1">
    <location>
        <begin position="441"/>
        <end position="450"/>
    </location>
</feature>
<dbReference type="EMBL" id="JABANN010000106">
    <property type="protein sequence ID" value="KAF4671372.1"/>
    <property type="molecule type" value="Genomic_DNA"/>
</dbReference>
<reference evidence="2 3" key="1">
    <citation type="submission" date="2020-04" db="EMBL/GenBank/DDBJ databases">
        <title>Perkinsus olseni comparative genomics.</title>
        <authorList>
            <person name="Bogema D.R."/>
        </authorList>
    </citation>
    <scope>NUCLEOTIDE SEQUENCE [LARGE SCALE GENOMIC DNA]</scope>
    <source>
        <strain evidence="2">ATCC PRA-31</strain>
    </source>
</reference>
<feature type="compositionally biased region" description="Basic and acidic residues" evidence="1">
    <location>
        <begin position="1018"/>
        <end position="1034"/>
    </location>
</feature>
<dbReference type="AlphaFoldDB" id="A0A7J6MIB4"/>
<feature type="region of interest" description="Disordered" evidence="1">
    <location>
        <begin position="60"/>
        <end position="83"/>
    </location>
</feature>
<dbReference type="Proteomes" id="UP000572268">
    <property type="component" value="Unassembled WGS sequence"/>
</dbReference>
<protein>
    <submittedName>
        <fullName evidence="2">Uncharacterized protein</fullName>
    </submittedName>
</protein>
<sequence>MEGAKEPSKETVDLPSPPASESAPPQQAEVLQSSSSLLVDPRFLQTIGAKDVEMVDAGAPSVAGGASTGQPEEPVGPGAGVGGGDGRAWGWELGKLRYDRGETGTALPTVVYGNVCHVDVKAGPPVKLPEKLIGEELYPTITFKNVRVEANLGYKADDPRMTDMSPFGGLLVPLPFKIRSFQQSSANDVCINPWYTSNNDHPEAVMVIGLPDEGVFDYVDYFLEQNPHKYVELSERTMFDWFKASALRPIRRGPVASNDRPDFLFGVQPFDEGFVRKQLREFARMPHGRKNLVLVEIRGGLLEEERSKIMEQFPGRERTAVVCVGKPAADYTAYVKDIVRGEIFAEKELERERKLNVLKHEYKIRQMERERAKKVREAARAAERARIEAAEDARKKREEAAAATAKEAGDEGKDEAKTEEDDQKMQPAPVEEKKEEAPKEEAEEEEEEPEPTLPPTEVTDEEIKQRLRVENVEDSRTANLVREEQLSEGCYRKMPFSDISHKALSECYLSFTLPQETEKTPRGLQAFDSINFVWEKKAAATQRLEAWVKSHKVLEKVPSITGPTDWFKQQMEAWMNTKLEWRKAQRLYQEEQAKARSEKKEEQEEEEKGEEKKTEGPDEKMEDAPAEVDVWVPEDVCDIDAKKTPLFAKFQLVDWQLMNLCYELHLLCHAFERDATSQDADLKGIHKSLLQHYYQTYVMRGVLVPSLYGAHSLDQILDTLLVDTIMIDKDGVLKAVHDIDAPLSTFVRLTEAARREREARIAAGDESAKLMVIQPVVSHYSGGKGGGRRVDYSRSGKGGYQSYQQHSGPYHARYNPASGRGPVGGQYQRGYQSGGKGYANGGPQQQQYYAYKRPYDIGAYDPSKRQKGGRVGTIKAVKGTVDRTDNVRSGNFMGGNLFLVMVQRPPAPPPPRGEVSPTESEREENALPNHEEELLDLRKDIMVSIEKLYESNDVMAEEIRSASGDDLTEARELYSYIEENMDVLERKFRKLRAINRKLGLPEEDGCCGQPKMKLPLGPREHKGEEKGEQDGIYL</sequence>
<feature type="compositionally biased region" description="Basic and acidic residues" evidence="1">
    <location>
        <begin position="407"/>
        <end position="416"/>
    </location>
</feature>
<feature type="compositionally biased region" description="Basic and acidic residues" evidence="1">
    <location>
        <begin position="430"/>
        <end position="440"/>
    </location>
</feature>
<feature type="compositionally biased region" description="Low complexity" evidence="1">
    <location>
        <begin position="19"/>
        <end position="29"/>
    </location>
</feature>
<feature type="region of interest" description="Disordered" evidence="1">
    <location>
        <begin position="594"/>
        <end position="625"/>
    </location>
</feature>
<feature type="region of interest" description="Disordered" evidence="1">
    <location>
        <begin position="1001"/>
        <end position="1034"/>
    </location>
</feature>
<comment type="caution">
    <text evidence="2">The sequence shown here is derived from an EMBL/GenBank/DDBJ whole genome shotgun (WGS) entry which is preliminary data.</text>
</comment>
<gene>
    <name evidence="2" type="ORF">FOL46_000338</name>
</gene>
<feature type="region of interest" description="Disordered" evidence="1">
    <location>
        <begin position="1"/>
        <end position="35"/>
    </location>
</feature>
<evidence type="ECO:0000313" key="3">
    <source>
        <dbReference type="Proteomes" id="UP000572268"/>
    </source>
</evidence>
<feature type="compositionally biased region" description="Basic and acidic residues" evidence="1">
    <location>
        <begin position="461"/>
        <end position="470"/>
    </location>
</feature>
<feature type="compositionally biased region" description="Basic and acidic residues" evidence="1">
    <location>
        <begin position="389"/>
        <end position="400"/>
    </location>
</feature>
<feature type="compositionally biased region" description="Basic and acidic residues" evidence="1">
    <location>
        <begin position="609"/>
        <end position="623"/>
    </location>
</feature>
<evidence type="ECO:0000256" key="1">
    <source>
        <dbReference type="SAM" id="MobiDB-lite"/>
    </source>
</evidence>
<proteinExistence type="predicted"/>
<accession>A0A7J6MIB4</accession>
<name>A0A7J6MIB4_PEROL</name>
<feature type="region of interest" description="Disordered" evidence="1">
    <location>
        <begin position="903"/>
        <end position="931"/>
    </location>
</feature>
<organism evidence="2 3">
    <name type="scientific">Perkinsus olseni</name>
    <name type="common">Perkinsus atlanticus</name>
    <dbReference type="NCBI Taxonomy" id="32597"/>
    <lineage>
        <taxon>Eukaryota</taxon>
        <taxon>Sar</taxon>
        <taxon>Alveolata</taxon>
        <taxon>Perkinsozoa</taxon>
        <taxon>Perkinsea</taxon>
        <taxon>Perkinsida</taxon>
        <taxon>Perkinsidae</taxon>
        <taxon>Perkinsus</taxon>
    </lineage>
</organism>
<feature type="region of interest" description="Disordered" evidence="1">
    <location>
        <begin position="389"/>
        <end position="470"/>
    </location>
</feature>
<feature type="region of interest" description="Disordered" evidence="1">
    <location>
        <begin position="816"/>
        <end position="844"/>
    </location>
</feature>
<feature type="compositionally biased region" description="Basic and acidic residues" evidence="1">
    <location>
        <begin position="919"/>
        <end position="931"/>
    </location>
</feature>
<evidence type="ECO:0000313" key="2">
    <source>
        <dbReference type="EMBL" id="KAF4671372.1"/>
    </source>
</evidence>
<feature type="compositionally biased region" description="Basic and acidic residues" evidence="1">
    <location>
        <begin position="1"/>
        <end position="12"/>
    </location>
</feature>